<dbReference type="PROSITE" id="PS50983">
    <property type="entry name" value="FE_B12_PBP"/>
    <property type="match status" value="1"/>
</dbReference>
<name>A0A9Q4C355_9EURY</name>
<organism evidence="3 4">
    <name type="scientific">Halorutilus salinus</name>
    <dbReference type="NCBI Taxonomy" id="2487751"/>
    <lineage>
        <taxon>Archaea</taxon>
        <taxon>Methanobacteriati</taxon>
        <taxon>Methanobacteriota</taxon>
        <taxon>Stenosarchaea group</taxon>
        <taxon>Halobacteria</taxon>
        <taxon>Halorutilales</taxon>
        <taxon>Halorutilaceae</taxon>
        <taxon>Halorutilus</taxon>
    </lineage>
</organism>
<dbReference type="PANTHER" id="PTHR42860:SF1">
    <property type="entry name" value="VITAMIN B12-BINDING PROTEIN"/>
    <property type="match status" value="1"/>
</dbReference>
<feature type="domain" description="Fe/B12 periplasmic-binding" evidence="2">
    <location>
        <begin position="2"/>
        <end position="285"/>
    </location>
</feature>
<sequence length="301" mass="32434">MNVVSLLPSATEMVYTVGAEPVGVSHECDHPPDARRKPSVTSTRVDTEGTSAEINEGVAEESDGDGIYSVDTGTLDELDPDVVLTQEVCDVCAVGNRTVSEAVEDIDASPRVVSLHSHTVDGVLDDIRTVGEAVGREEEAQEAVANLRERLDRLRERAEPLPDERTVVLDWLEPPMVAGHWVPELVETAGGDYPLASPGDVSTVRDWDEIIDTAPETLVAAPCGFDLAQTVENFDEIAERDGWREIPAVERGRGYAADGNAYFNRPGPRLVDTAEVLACCLHPDEFGSPPADTAAAPVRIR</sequence>
<feature type="compositionally biased region" description="Polar residues" evidence="1">
    <location>
        <begin position="39"/>
        <end position="51"/>
    </location>
</feature>
<evidence type="ECO:0000256" key="1">
    <source>
        <dbReference type="SAM" id="MobiDB-lite"/>
    </source>
</evidence>
<dbReference type="EMBL" id="RKLV01000005">
    <property type="protein sequence ID" value="MCX2819000.1"/>
    <property type="molecule type" value="Genomic_DNA"/>
</dbReference>
<evidence type="ECO:0000313" key="4">
    <source>
        <dbReference type="Proteomes" id="UP001149411"/>
    </source>
</evidence>
<accession>A0A9Q4C355</accession>
<protein>
    <submittedName>
        <fullName evidence="3">ABC transporter substrate-binding protein</fullName>
    </submittedName>
</protein>
<keyword evidence="4" id="KW-1185">Reference proteome</keyword>
<reference evidence="3" key="1">
    <citation type="submission" date="2022-09" db="EMBL/GenBank/DDBJ databases">
        <title>Haloadaptaus new haloarchaeum isolated from saline soil.</title>
        <authorList>
            <person name="Duran-Viseras A."/>
            <person name="Sanchez-Porro C."/>
            <person name="Ventosa A."/>
        </authorList>
    </citation>
    <scope>NUCLEOTIDE SEQUENCE</scope>
    <source>
        <strain evidence="3">F3-133</strain>
    </source>
</reference>
<dbReference type="SUPFAM" id="SSF53807">
    <property type="entry name" value="Helical backbone' metal receptor"/>
    <property type="match status" value="1"/>
</dbReference>
<feature type="compositionally biased region" description="Basic and acidic residues" evidence="1">
    <location>
        <begin position="26"/>
        <end position="36"/>
    </location>
</feature>
<dbReference type="InterPro" id="IPR051030">
    <property type="entry name" value="Vitamin_B12-ABC_binding"/>
</dbReference>
<dbReference type="RefSeq" id="WP_266086877.1">
    <property type="nucleotide sequence ID" value="NZ_RKLV01000005.1"/>
</dbReference>
<dbReference type="InterPro" id="IPR002491">
    <property type="entry name" value="ABC_transptr_periplasmic_BD"/>
</dbReference>
<feature type="region of interest" description="Disordered" evidence="1">
    <location>
        <begin position="25"/>
        <end position="51"/>
    </location>
</feature>
<dbReference type="Pfam" id="PF01497">
    <property type="entry name" value="Peripla_BP_2"/>
    <property type="match status" value="1"/>
</dbReference>
<dbReference type="Proteomes" id="UP001149411">
    <property type="component" value="Unassembled WGS sequence"/>
</dbReference>
<dbReference type="AlphaFoldDB" id="A0A9Q4C355"/>
<dbReference type="PANTHER" id="PTHR42860">
    <property type="entry name" value="VITAMIN B12-BINDING PROTEIN"/>
    <property type="match status" value="1"/>
</dbReference>
<comment type="caution">
    <text evidence="3">The sequence shown here is derived from an EMBL/GenBank/DDBJ whole genome shotgun (WGS) entry which is preliminary data.</text>
</comment>
<evidence type="ECO:0000259" key="2">
    <source>
        <dbReference type="PROSITE" id="PS50983"/>
    </source>
</evidence>
<proteinExistence type="predicted"/>
<evidence type="ECO:0000313" key="3">
    <source>
        <dbReference type="EMBL" id="MCX2819000.1"/>
    </source>
</evidence>
<dbReference type="Gene3D" id="3.40.50.1980">
    <property type="entry name" value="Nitrogenase molybdenum iron protein domain"/>
    <property type="match status" value="2"/>
</dbReference>
<gene>
    <name evidence="3" type="ORF">EGH25_06505</name>
</gene>